<sequence length="185" mass="21199">MKTVLFIKNMVCDRCKSAVIKEINDLNINFESVELGQATLIDVNVDDLSKLTSSLNNLGFEVLNDEADVLIENLKIAIINKIESQDYSNLSIYLSLTFNKSYPTLSKIFSIEEGITIEKYRINLKMEKVKELIQLGELNFSEIAYQLDYTDSGHLAKQFKHETGMSMSEFKNLQIWDRKSLDDIV</sequence>
<dbReference type="Proteomes" id="UP000610746">
    <property type="component" value="Unassembled WGS sequence"/>
</dbReference>
<evidence type="ECO:0000256" key="2">
    <source>
        <dbReference type="ARBA" id="ARBA00023125"/>
    </source>
</evidence>
<proteinExistence type="predicted"/>
<dbReference type="InterPro" id="IPR018060">
    <property type="entry name" value="HTH_AraC"/>
</dbReference>
<dbReference type="GO" id="GO:0003700">
    <property type="term" value="F:DNA-binding transcription factor activity"/>
    <property type="evidence" value="ECO:0007669"/>
    <property type="project" value="InterPro"/>
</dbReference>
<keyword evidence="2 5" id="KW-0238">DNA-binding</keyword>
<evidence type="ECO:0000259" key="4">
    <source>
        <dbReference type="PROSITE" id="PS01124"/>
    </source>
</evidence>
<dbReference type="PANTHER" id="PTHR43280">
    <property type="entry name" value="ARAC-FAMILY TRANSCRIPTIONAL REGULATOR"/>
    <property type="match status" value="1"/>
</dbReference>
<dbReference type="EMBL" id="JABSNO010000028">
    <property type="protein sequence ID" value="NRS93797.1"/>
    <property type="molecule type" value="Genomic_DNA"/>
</dbReference>
<dbReference type="AlphaFoldDB" id="A0A8J8KA48"/>
<dbReference type="Gene3D" id="1.10.10.60">
    <property type="entry name" value="Homeodomain-like"/>
    <property type="match status" value="1"/>
</dbReference>
<dbReference type="PROSITE" id="PS01124">
    <property type="entry name" value="HTH_ARAC_FAMILY_2"/>
    <property type="match status" value="1"/>
</dbReference>
<dbReference type="GO" id="GO:0046872">
    <property type="term" value="F:metal ion binding"/>
    <property type="evidence" value="ECO:0007669"/>
    <property type="project" value="InterPro"/>
</dbReference>
<dbReference type="SUPFAM" id="SSF55008">
    <property type="entry name" value="HMA, heavy metal-associated domain"/>
    <property type="match status" value="1"/>
</dbReference>
<dbReference type="Pfam" id="PF12833">
    <property type="entry name" value="HTH_18"/>
    <property type="match status" value="1"/>
</dbReference>
<gene>
    <name evidence="5" type="ORF">HNQ03_002888</name>
</gene>
<organism evidence="5 6">
    <name type="scientific">Frigoriflavimonas asaccharolytica</name>
    <dbReference type="NCBI Taxonomy" id="2735899"/>
    <lineage>
        <taxon>Bacteria</taxon>
        <taxon>Pseudomonadati</taxon>
        <taxon>Bacteroidota</taxon>
        <taxon>Flavobacteriia</taxon>
        <taxon>Flavobacteriales</taxon>
        <taxon>Weeksellaceae</taxon>
        <taxon>Frigoriflavimonas</taxon>
    </lineage>
</organism>
<evidence type="ECO:0000313" key="5">
    <source>
        <dbReference type="EMBL" id="NRS93797.1"/>
    </source>
</evidence>
<dbReference type="InterPro" id="IPR009057">
    <property type="entry name" value="Homeodomain-like_sf"/>
</dbReference>
<dbReference type="Gene3D" id="3.30.70.100">
    <property type="match status" value="1"/>
</dbReference>
<dbReference type="RefSeq" id="WP_173780340.1">
    <property type="nucleotide sequence ID" value="NZ_JABSNO010000028.1"/>
</dbReference>
<keyword evidence="1" id="KW-0805">Transcription regulation</keyword>
<evidence type="ECO:0000256" key="1">
    <source>
        <dbReference type="ARBA" id="ARBA00023015"/>
    </source>
</evidence>
<dbReference type="SMART" id="SM00342">
    <property type="entry name" value="HTH_ARAC"/>
    <property type="match status" value="1"/>
</dbReference>
<evidence type="ECO:0000256" key="3">
    <source>
        <dbReference type="ARBA" id="ARBA00023163"/>
    </source>
</evidence>
<dbReference type="PANTHER" id="PTHR43280:SF28">
    <property type="entry name" value="HTH-TYPE TRANSCRIPTIONAL ACTIVATOR RHAS"/>
    <property type="match status" value="1"/>
</dbReference>
<keyword evidence="3" id="KW-0804">Transcription</keyword>
<name>A0A8J8KA48_9FLAO</name>
<dbReference type="InterPro" id="IPR036163">
    <property type="entry name" value="HMA_dom_sf"/>
</dbReference>
<feature type="domain" description="HTH araC/xylS-type" evidence="4">
    <location>
        <begin position="104"/>
        <end position="173"/>
    </location>
</feature>
<comment type="caution">
    <text evidence="5">The sequence shown here is derived from an EMBL/GenBank/DDBJ whole genome shotgun (WGS) entry which is preliminary data.</text>
</comment>
<dbReference type="GO" id="GO:0043565">
    <property type="term" value="F:sequence-specific DNA binding"/>
    <property type="evidence" value="ECO:0007669"/>
    <property type="project" value="InterPro"/>
</dbReference>
<reference evidence="5" key="1">
    <citation type="submission" date="2020-05" db="EMBL/GenBank/DDBJ databases">
        <title>Genomic Encyclopedia of Type Strains, Phase IV (KMG-V): Genome sequencing to study the core and pangenomes of soil and plant-associated prokaryotes.</title>
        <authorList>
            <person name="Whitman W."/>
        </authorList>
    </citation>
    <scope>NUCLEOTIDE SEQUENCE</scope>
    <source>
        <strain evidence="5">16F</strain>
    </source>
</reference>
<protein>
    <submittedName>
        <fullName evidence="5">AraC-like DNA-binding protein</fullName>
    </submittedName>
</protein>
<dbReference type="SUPFAM" id="SSF46689">
    <property type="entry name" value="Homeodomain-like"/>
    <property type="match status" value="1"/>
</dbReference>
<accession>A0A8J8KA48</accession>
<evidence type="ECO:0000313" key="6">
    <source>
        <dbReference type="Proteomes" id="UP000610746"/>
    </source>
</evidence>
<keyword evidence="6" id="KW-1185">Reference proteome</keyword>